<organism evidence="2">
    <name type="scientific">Anguilla anguilla</name>
    <name type="common">European freshwater eel</name>
    <name type="synonym">Muraena anguilla</name>
    <dbReference type="NCBI Taxonomy" id="7936"/>
    <lineage>
        <taxon>Eukaryota</taxon>
        <taxon>Metazoa</taxon>
        <taxon>Chordata</taxon>
        <taxon>Craniata</taxon>
        <taxon>Vertebrata</taxon>
        <taxon>Euteleostomi</taxon>
        <taxon>Actinopterygii</taxon>
        <taxon>Neopterygii</taxon>
        <taxon>Teleostei</taxon>
        <taxon>Anguilliformes</taxon>
        <taxon>Anguillidae</taxon>
        <taxon>Anguilla</taxon>
    </lineage>
</organism>
<dbReference type="AlphaFoldDB" id="A0A0E9R6V6"/>
<name>A0A0E9R6V6_ANGAN</name>
<protein>
    <submittedName>
        <fullName evidence="2">Uncharacterized protein</fullName>
    </submittedName>
</protein>
<feature type="compositionally biased region" description="Polar residues" evidence="1">
    <location>
        <begin position="1"/>
        <end position="15"/>
    </location>
</feature>
<reference evidence="2" key="1">
    <citation type="submission" date="2014-11" db="EMBL/GenBank/DDBJ databases">
        <authorList>
            <person name="Amaro Gonzalez C."/>
        </authorList>
    </citation>
    <scope>NUCLEOTIDE SEQUENCE</scope>
</reference>
<proteinExistence type="predicted"/>
<evidence type="ECO:0000313" key="2">
    <source>
        <dbReference type="EMBL" id="JAH24824.1"/>
    </source>
</evidence>
<sequence>MNPCSRHQSNVTSSHSQRELQPLYAVDPEAA</sequence>
<feature type="region of interest" description="Disordered" evidence="1">
    <location>
        <begin position="1"/>
        <end position="31"/>
    </location>
</feature>
<evidence type="ECO:0000256" key="1">
    <source>
        <dbReference type="SAM" id="MobiDB-lite"/>
    </source>
</evidence>
<dbReference type="EMBL" id="GBXM01083753">
    <property type="protein sequence ID" value="JAH24824.1"/>
    <property type="molecule type" value="Transcribed_RNA"/>
</dbReference>
<reference evidence="2" key="2">
    <citation type="journal article" date="2015" name="Fish Shellfish Immunol.">
        <title>Early steps in the European eel (Anguilla anguilla)-Vibrio vulnificus interaction in the gills: Role of the RtxA13 toxin.</title>
        <authorList>
            <person name="Callol A."/>
            <person name="Pajuelo D."/>
            <person name="Ebbesson L."/>
            <person name="Teles M."/>
            <person name="MacKenzie S."/>
            <person name="Amaro C."/>
        </authorList>
    </citation>
    <scope>NUCLEOTIDE SEQUENCE</scope>
</reference>
<accession>A0A0E9R6V6</accession>